<accession>A0A9X3DGD6</accession>
<evidence type="ECO:0000313" key="2">
    <source>
        <dbReference type="EMBL" id="MCX3267259.1"/>
    </source>
</evidence>
<dbReference type="PANTHER" id="PTHR43777:SF1">
    <property type="entry name" value="MOLYBDENUM COFACTOR CYTIDYLYLTRANSFERASE"/>
    <property type="match status" value="1"/>
</dbReference>
<name>A0A9X3DGD6_9SPHI</name>
<dbReference type="InterPro" id="IPR025877">
    <property type="entry name" value="MobA-like_NTP_Trfase"/>
</dbReference>
<protein>
    <submittedName>
        <fullName evidence="2">Nucleotidyltransferase family protein</fullName>
    </submittedName>
</protein>
<organism evidence="2 3">
    <name type="scientific">Pedobacter agri</name>
    <dbReference type="NCBI Taxonomy" id="454586"/>
    <lineage>
        <taxon>Bacteria</taxon>
        <taxon>Pseudomonadati</taxon>
        <taxon>Bacteroidota</taxon>
        <taxon>Sphingobacteriia</taxon>
        <taxon>Sphingobacteriales</taxon>
        <taxon>Sphingobacteriaceae</taxon>
        <taxon>Pedobacter</taxon>
    </lineage>
</organism>
<dbReference type="AlphaFoldDB" id="A0A9X3DGD6"/>
<dbReference type="RefSeq" id="WP_266271039.1">
    <property type="nucleotide sequence ID" value="NZ_JAPJUH010000007.1"/>
</dbReference>
<dbReference type="Pfam" id="PF12804">
    <property type="entry name" value="NTP_transf_3"/>
    <property type="match status" value="1"/>
</dbReference>
<dbReference type="SUPFAM" id="SSF53448">
    <property type="entry name" value="Nucleotide-diphospho-sugar transferases"/>
    <property type="match status" value="1"/>
</dbReference>
<dbReference type="Proteomes" id="UP001142592">
    <property type="component" value="Unassembled WGS sequence"/>
</dbReference>
<dbReference type="PANTHER" id="PTHR43777">
    <property type="entry name" value="MOLYBDENUM COFACTOR CYTIDYLYLTRANSFERASE"/>
    <property type="match status" value="1"/>
</dbReference>
<evidence type="ECO:0000259" key="1">
    <source>
        <dbReference type="Pfam" id="PF12804"/>
    </source>
</evidence>
<sequence length="196" mass="21837">METAIIILAAGNSSRMGRPKQLLQYKGQTFLDIAIQAAVQTSFSPIIVVLGAYAKEIMDAHHYARITFVLNEDWKTGMSSSIATGMNVILRDFSDTENIIITVADQVHITSDILEVLYQKFKSENKKIVTAHYLQTTGTPALFNKKYFNKLLNLQGSGGAKNIIKQHLDDVSSIPFELGHIDIDTATDYHNLINHQ</sequence>
<dbReference type="Gene3D" id="3.90.550.10">
    <property type="entry name" value="Spore Coat Polysaccharide Biosynthesis Protein SpsA, Chain A"/>
    <property type="match status" value="1"/>
</dbReference>
<evidence type="ECO:0000313" key="3">
    <source>
        <dbReference type="Proteomes" id="UP001142592"/>
    </source>
</evidence>
<dbReference type="CDD" id="cd04182">
    <property type="entry name" value="GT_2_like_f"/>
    <property type="match status" value="1"/>
</dbReference>
<feature type="domain" description="MobA-like NTP transferase" evidence="1">
    <location>
        <begin position="6"/>
        <end position="170"/>
    </location>
</feature>
<gene>
    <name evidence="2" type="ORF">OQZ29_21030</name>
</gene>
<dbReference type="GO" id="GO:0016779">
    <property type="term" value="F:nucleotidyltransferase activity"/>
    <property type="evidence" value="ECO:0007669"/>
    <property type="project" value="UniProtKB-ARBA"/>
</dbReference>
<proteinExistence type="predicted"/>
<keyword evidence="3" id="KW-1185">Reference proteome</keyword>
<reference evidence="2" key="1">
    <citation type="submission" date="2022-11" db="EMBL/GenBank/DDBJ databases">
        <authorList>
            <person name="Graham C."/>
            <person name="Newman J.D."/>
        </authorList>
    </citation>
    <scope>NUCLEOTIDE SEQUENCE</scope>
    <source>
        <strain evidence="2">DSM 19486</strain>
    </source>
</reference>
<comment type="caution">
    <text evidence="2">The sequence shown here is derived from an EMBL/GenBank/DDBJ whole genome shotgun (WGS) entry which is preliminary data.</text>
</comment>
<dbReference type="EMBL" id="JAPJUH010000007">
    <property type="protein sequence ID" value="MCX3267259.1"/>
    <property type="molecule type" value="Genomic_DNA"/>
</dbReference>
<dbReference type="InterPro" id="IPR029044">
    <property type="entry name" value="Nucleotide-diphossugar_trans"/>
</dbReference>